<dbReference type="SUPFAM" id="SSF88723">
    <property type="entry name" value="PIN domain-like"/>
    <property type="match status" value="1"/>
</dbReference>
<dbReference type="EMBL" id="LBVV01000007">
    <property type="protein sequence ID" value="KKQ94792.1"/>
    <property type="molecule type" value="Genomic_DNA"/>
</dbReference>
<evidence type="ECO:0000259" key="1">
    <source>
        <dbReference type="Pfam" id="PF13470"/>
    </source>
</evidence>
<protein>
    <recommendedName>
        <fullName evidence="1">PIN domain-containing protein</fullName>
    </recommendedName>
</protein>
<dbReference type="Proteomes" id="UP000034207">
    <property type="component" value="Unassembled WGS sequence"/>
</dbReference>
<evidence type="ECO:0000313" key="2">
    <source>
        <dbReference type="EMBL" id="KKQ94792.1"/>
    </source>
</evidence>
<dbReference type="Pfam" id="PF13470">
    <property type="entry name" value="PIN_3"/>
    <property type="match status" value="1"/>
</dbReference>
<dbReference type="PANTHER" id="PTHR34610:SF3">
    <property type="entry name" value="SSL7007 PROTEIN"/>
    <property type="match status" value="1"/>
</dbReference>
<dbReference type="InterPro" id="IPR029060">
    <property type="entry name" value="PIN-like_dom_sf"/>
</dbReference>
<name>A0A0G0LUT7_UNCC2</name>
<proteinExistence type="predicted"/>
<dbReference type="AlphaFoldDB" id="A0A0G0LUT7"/>
<accession>A0A0G0LUT7</accession>
<gene>
    <name evidence="2" type="ORF">UT18_C0007G0048</name>
</gene>
<dbReference type="InterPro" id="IPR002850">
    <property type="entry name" value="PIN_toxin-like"/>
</dbReference>
<evidence type="ECO:0000313" key="3">
    <source>
        <dbReference type="Proteomes" id="UP000034207"/>
    </source>
</evidence>
<dbReference type="NCBIfam" id="TIGR00305">
    <property type="entry name" value="putative toxin-antitoxin system toxin component, PIN family"/>
    <property type="match status" value="1"/>
</dbReference>
<feature type="domain" description="PIN" evidence="1">
    <location>
        <begin position="3"/>
        <end position="109"/>
    </location>
</feature>
<reference evidence="2 3" key="1">
    <citation type="journal article" date="2015" name="Nature">
        <title>rRNA introns, odd ribosomes, and small enigmatic genomes across a large radiation of phyla.</title>
        <authorList>
            <person name="Brown C.T."/>
            <person name="Hug L.A."/>
            <person name="Thomas B.C."/>
            <person name="Sharon I."/>
            <person name="Castelle C.J."/>
            <person name="Singh A."/>
            <person name="Wilkins M.J."/>
            <person name="Williams K.H."/>
            <person name="Banfield J.F."/>
        </authorList>
    </citation>
    <scope>NUCLEOTIDE SEQUENCE [LARGE SCALE GENOMIC DNA]</scope>
</reference>
<dbReference type="InterPro" id="IPR002716">
    <property type="entry name" value="PIN_dom"/>
</dbReference>
<organism evidence="2 3">
    <name type="scientific">candidate division CPR2 bacterium GW2011_GWC2_39_10</name>
    <dbReference type="NCBI Taxonomy" id="1618345"/>
    <lineage>
        <taxon>Bacteria</taxon>
        <taxon>Bacteria division CPR2</taxon>
    </lineage>
</organism>
<dbReference type="PANTHER" id="PTHR34610">
    <property type="entry name" value="SSL7007 PROTEIN"/>
    <property type="match status" value="1"/>
</dbReference>
<comment type="caution">
    <text evidence="2">The sequence shown here is derived from an EMBL/GenBank/DDBJ whole genome shotgun (WGS) entry which is preliminary data.</text>
</comment>
<sequence>MLRVVFDTNVYISALLFDGPPRQILELVLKQKVVLITSDDIINETAKTLKGKFSWPEHKVQQFVRQTSRLAEVYNPKTKLGVIEDEPDNRVLECAVTGKANLIISGDNHLLGLKSYENIPIQKPKYLTYLMEKKD</sequence>